<dbReference type="AlphaFoldDB" id="A0A380FC52"/>
<dbReference type="InterPro" id="IPR047640">
    <property type="entry name" value="RpiR-like"/>
</dbReference>
<dbReference type="InterPro" id="IPR001347">
    <property type="entry name" value="SIS_dom"/>
</dbReference>
<dbReference type="PANTHER" id="PTHR30514">
    <property type="entry name" value="GLUCOKINASE"/>
    <property type="match status" value="1"/>
</dbReference>
<evidence type="ECO:0000313" key="2">
    <source>
        <dbReference type="EMBL" id="SUM31758.1"/>
    </source>
</evidence>
<dbReference type="GO" id="GO:0003700">
    <property type="term" value="F:DNA-binding transcription factor activity"/>
    <property type="evidence" value="ECO:0007669"/>
    <property type="project" value="InterPro"/>
</dbReference>
<gene>
    <name evidence="2" type="ORF">NCTC12195_01194</name>
</gene>
<reference evidence="2 3" key="1">
    <citation type="submission" date="2018-06" db="EMBL/GenBank/DDBJ databases">
        <authorList>
            <consortium name="Pathogen Informatics"/>
            <person name="Doyle S."/>
        </authorList>
    </citation>
    <scope>NUCLEOTIDE SEQUENCE [LARGE SCALE GENOMIC DNA]</scope>
    <source>
        <strain evidence="2 3">NCTC12195</strain>
    </source>
</reference>
<dbReference type="GO" id="GO:0097367">
    <property type="term" value="F:carbohydrate derivative binding"/>
    <property type="evidence" value="ECO:0007669"/>
    <property type="project" value="InterPro"/>
</dbReference>
<dbReference type="Proteomes" id="UP000255277">
    <property type="component" value="Unassembled WGS sequence"/>
</dbReference>
<dbReference type="STRING" id="1293.SH09_02675"/>
<dbReference type="GO" id="GO:1901135">
    <property type="term" value="P:carbohydrate derivative metabolic process"/>
    <property type="evidence" value="ECO:0007669"/>
    <property type="project" value="InterPro"/>
</dbReference>
<protein>
    <submittedName>
        <fullName evidence="2">Transcriptional regulator, rpiR family</fullName>
    </submittedName>
</protein>
<name>A0A380FC52_STAGA</name>
<dbReference type="InterPro" id="IPR046348">
    <property type="entry name" value="SIS_dom_sf"/>
</dbReference>
<accession>A0A380FC52</accession>
<dbReference type="GO" id="GO:0003677">
    <property type="term" value="F:DNA binding"/>
    <property type="evidence" value="ECO:0007669"/>
    <property type="project" value="InterPro"/>
</dbReference>
<proteinExistence type="predicted"/>
<dbReference type="PANTHER" id="PTHR30514:SF1">
    <property type="entry name" value="HTH-TYPE TRANSCRIPTIONAL REGULATOR HEXR-RELATED"/>
    <property type="match status" value="1"/>
</dbReference>
<dbReference type="EMBL" id="UHDK01000001">
    <property type="protein sequence ID" value="SUM31758.1"/>
    <property type="molecule type" value="Genomic_DNA"/>
</dbReference>
<organism evidence="2 3">
    <name type="scientific">Staphylococcus gallinarum</name>
    <dbReference type="NCBI Taxonomy" id="1293"/>
    <lineage>
        <taxon>Bacteria</taxon>
        <taxon>Bacillati</taxon>
        <taxon>Bacillota</taxon>
        <taxon>Bacilli</taxon>
        <taxon>Bacillales</taxon>
        <taxon>Staphylococcaceae</taxon>
        <taxon>Staphylococcus</taxon>
    </lineage>
</organism>
<evidence type="ECO:0000259" key="1">
    <source>
        <dbReference type="Pfam" id="PF01380"/>
    </source>
</evidence>
<dbReference type="Pfam" id="PF01380">
    <property type="entry name" value="SIS"/>
    <property type="match status" value="1"/>
</dbReference>
<sequence length="97" mass="11406">MTQDDLLFIISLSGETENLKAPIQLLKSRNYKYVSITTLHDNYIAKNAAFNIYVNSAPIQFFNNTEYYSFTPYYVVFDFIARTYHNYKVAQHNSDTR</sequence>
<dbReference type="SUPFAM" id="SSF53697">
    <property type="entry name" value="SIS domain"/>
    <property type="match status" value="1"/>
</dbReference>
<evidence type="ECO:0000313" key="3">
    <source>
        <dbReference type="Proteomes" id="UP000255277"/>
    </source>
</evidence>
<dbReference type="Gene3D" id="3.40.50.10490">
    <property type="entry name" value="Glucose-6-phosphate isomerase like protein, domain 1"/>
    <property type="match status" value="1"/>
</dbReference>
<feature type="domain" description="SIS" evidence="1">
    <location>
        <begin position="1"/>
        <end position="80"/>
    </location>
</feature>